<dbReference type="EMBL" id="JASPKY010000642">
    <property type="protein sequence ID" value="KAK9687455.1"/>
    <property type="molecule type" value="Genomic_DNA"/>
</dbReference>
<organism evidence="2 3">
    <name type="scientific">Popillia japonica</name>
    <name type="common">Japanese beetle</name>
    <dbReference type="NCBI Taxonomy" id="7064"/>
    <lineage>
        <taxon>Eukaryota</taxon>
        <taxon>Metazoa</taxon>
        <taxon>Ecdysozoa</taxon>
        <taxon>Arthropoda</taxon>
        <taxon>Hexapoda</taxon>
        <taxon>Insecta</taxon>
        <taxon>Pterygota</taxon>
        <taxon>Neoptera</taxon>
        <taxon>Endopterygota</taxon>
        <taxon>Coleoptera</taxon>
        <taxon>Polyphaga</taxon>
        <taxon>Scarabaeiformia</taxon>
        <taxon>Scarabaeidae</taxon>
        <taxon>Rutelinae</taxon>
        <taxon>Popillia</taxon>
    </lineage>
</organism>
<gene>
    <name evidence="2" type="ORF">QE152_g36252</name>
</gene>
<evidence type="ECO:0000256" key="1">
    <source>
        <dbReference type="SAM" id="MobiDB-lite"/>
    </source>
</evidence>
<comment type="caution">
    <text evidence="2">The sequence shown here is derived from an EMBL/GenBank/DDBJ whole genome shotgun (WGS) entry which is preliminary data.</text>
</comment>
<name>A0AAW1ICQ6_POPJA</name>
<dbReference type="AlphaFoldDB" id="A0AAW1ICQ6"/>
<dbReference type="Proteomes" id="UP001458880">
    <property type="component" value="Unassembled WGS sequence"/>
</dbReference>
<sequence>MGKKKWLSLWISYWKNSIYVIHTSKEKITNFNSRNSRKYNIYPNFYATAWNQMAYVPVNIHFKCGEDSIATVRWRKTKSEKRIPPASSYSLLSYNSESENNPNRAHTEPAHIR</sequence>
<feature type="region of interest" description="Disordered" evidence="1">
    <location>
        <begin position="93"/>
        <end position="113"/>
    </location>
</feature>
<proteinExistence type="predicted"/>
<reference evidence="2 3" key="1">
    <citation type="journal article" date="2024" name="BMC Genomics">
        <title>De novo assembly and annotation of Popillia japonica's genome with initial clues to its potential as an invasive pest.</title>
        <authorList>
            <person name="Cucini C."/>
            <person name="Boschi S."/>
            <person name="Funari R."/>
            <person name="Cardaioli E."/>
            <person name="Iannotti N."/>
            <person name="Marturano G."/>
            <person name="Paoli F."/>
            <person name="Bruttini M."/>
            <person name="Carapelli A."/>
            <person name="Frati F."/>
            <person name="Nardi F."/>
        </authorList>
    </citation>
    <scope>NUCLEOTIDE SEQUENCE [LARGE SCALE GENOMIC DNA]</scope>
    <source>
        <strain evidence="2">DMR45628</strain>
    </source>
</reference>
<protein>
    <submittedName>
        <fullName evidence="2">Uncharacterized protein</fullName>
    </submittedName>
</protein>
<evidence type="ECO:0000313" key="2">
    <source>
        <dbReference type="EMBL" id="KAK9687455.1"/>
    </source>
</evidence>
<evidence type="ECO:0000313" key="3">
    <source>
        <dbReference type="Proteomes" id="UP001458880"/>
    </source>
</evidence>
<keyword evidence="3" id="KW-1185">Reference proteome</keyword>
<accession>A0AAW1ICQ6</accession>